<evidence type="ECO:0000313" key="1">
    <source>
        <dbReference type="EMBL" id="SDJ87592.1"/>
    </source>
</evidence>
<dbReference type="RefSeq" id="WP_089678224.1">
    <property type="nucleotide sequence ID" value="NZ_FNFO01000001.1"/>
</dbReference>
<dbReference type="STRING" id="1075417.SAMN05421823_101314"/>
<reference evidence="1 2" key="1">
    <citation type="submission" date="2016-10" db="EMBL/GenBank/DDBJ databases">
        <authorList>
            <person name="de Groot N.N."/>
        </authorList>
    </citation>
    <scope>NUCLEOTIDE SEQUENCE [LARGE SCALE GENOMIC DNA]</scope>
    <source>
        <strain evidence="1 2">DSM 25186</strain>
    </source>
</reference>
<proteinExistence type="predicted"/>
<sequence>MRIVRIVLFSLLAIGLLVGAYALFGNYSSGSRAGTVAKFSSRGVVFKTLEGQLNVGAFSNQEGTYAPEIWNFSVHRGQDEVIAQLEDALLEGYRVKLYYHEKFFRFFWQGDSKYYVYKVEQVKKPTAAPVAE</sequence>
<dbReference type="AlphaFoldDB" id="A0A1G8XAF4"/>
<accession>A0A1G8XAF4</accession>
<dbReference type="Proteomes" id="UP000198510">
    <property type="component" value="Unassembled WGS sequence"/>
</dbReference>
<evidence type="ECO:0000313" key="2">
    <source>
        <dbReference type="Proteomes" id="UP000198510"/>
    </source>
</evidence>
<protein>
    <recommendedName>
        <fullName evidence="3">6-phosphogluconate dehydrogenase</fullName>
    </recommendedName>
</protein>
<gene>
    <name evidence="1" type="ORF">SAMN05421823_101314</name>
</gene>
<keyword evidence="2" id="KW-1185">Reference proteome</keyword>
<dbReference type="EMBL" id="FNFO01000001">
    <property type="protein sequence ID" value="SDJ87592.1"/>
    <property type="molecule type" value="Genomic_DNA"/>
</dbReference>
<evidence type="ECO:0008006" key="3">
    <source>
        <dbReference type="Google" id="ProtNLM"/>
    </source>
</evidence>
<organism evidence="1 2">
    <name type="scientific">Catalinimonas alkaloidigena</name>
    <dbReference type="NCBI Taxonomy" id="1075417"/>
    <lineage>
        <taxon>Bacteria</taxon>
        <taxon>Pseudomonadati</taxon>
        <taxon>Bacteroidota</taxon>
        <taxon>Cytophagia</taxon>
        <taxon>Cytophagales</taxon>
        <taxon>Catalimonadaceae</taxon>
        <taxon>Catalinimonas</taxon>
    </lineage>
</organism>
<dbReference type="OrthoDB" id="9794557at2"/>
<name>A0A1G8XAF4_9BACT</name>